<feature type="domain" description="VOC" evidence="1">
    <location>
        <begin position="121"/>
        <end position="230"/>
    </location>
</feature>
<dbReference type="CDD" id="cd06587">
    <property type="entry name" value="VOC"/>
    <property type="match status" value="1"/>
</dbReference>
<keyword evidence="3" id="KW-1185">Reference proteome</keyword>
<dbReference type="InterPro" id="IPR004360">
    <property type="entry name" value="Glyas_Fos-R_dOase_dom"/>
</dbReference>
<organism evidence="2 3">
    <name type="scientific">Natronoarchaeum mannanilyticum</name>
    <dbReference type="NCBI Taxonomy" id="926360"/>
    <lineage>
        <taxon>Archaea</taxon>
        <taxon>Methanobacteriati</taxon>
        <taxon>Methanobacteriota</taxon>
        <taxon>Stenosarchaea group</taxon>
        <taxon>Halobacteria</taxon>
        <taxon>Halobacteriales</taxon>
        <taxon>Natronoarchaeaceae</taxon>
    </lineage>
</organism>
<dbReference type="PANTHER" id="PTHR21366">
    <property type="entry name" value="GLYOXALASE FAMILY PROTEIN"/>
    <property type="match status" value="1"/>
</dbReference>
<evidence type="ECO:0000313" key="3">
    <source>
        <dbReference type="Proteomes" id="UP001500420"/>
    </source>
</evidence>
<dbReference type="Proteomes" id="UP001500420">
    <property type="component" value="Unassembled WGS sequence"/>
</dbReference>
<proteinExistence type="predicted"/>
<dbReference type="InterPro" id="IPR029068">
    <property type="entry name" value="Glyas_Bleomycin-R_OHBP_Dase"/>
</dbReference>
<dbReference type="InterPro" id="IPR037523">
    <property type="entry name" value="VOC_core"/>
</dbReference>
<evidence type="ECO:0000313" key="2">
    <source>
        <dbReference type="EMBL" id="GAA0673888.1"/>
    </source>
</evidence>
<dbReference type="RefSeq" id="WP_343773993.1">
    <property type="nucleotide sequence ID" value="NZ_BAAADV010000004.1"/>
</dbReference>
<gene>
    <name evidence="2" type="ORF">GCM10009020_21280</name>
</gene>
<feature type="domain" description="VOC" evidence="1">
    <location>
        <begin position="4"/>
        <end position="112"/>
    </location>
</feature>
<accession>A0AAV3TAJ9</accession>
<comment type="caution">
    <text evidence="2">The sequence shown here is derived from an EMBL/GenBank/DDBJ whole genome shotgun (WGS) entry which is preliminary data.</text>
</comment>
<evidence type="ECO:0000259" key="1">
    <source>
        <dbReference type="PROSITE" id="PS51819"/>
    </source>
</evidence>
<dbReference type="PROSITE" id="PS51819">
    <property type="entry name" value="VOC"/>
    <property type="match status" value="2"/>
</dbReference>
<dbReference type="AlphaFoldDB" id="A0AAV3TAJ9"/>
<name>A0AAV3TAJ9_9EURY</name>
<sequence>MLAVLEHLALEAKALDPMRAFYGDELDLDVVDEFDRELSFAAGETTLVVRRPDGVPRGGLHTHFAFSIPADEYGDWWDRLSAERALEEHTFGSASSLYCYDPAGNCVELGQSDVAGPGIDGVFEVVLEVEDLDRALPFYEALGFSVVDRGAQRRRVRLSGPMDLELWEPHLGLADARGGVHVDLGFAAPDVDAAVEAIRERACRVERDGERAAVRDPDGHYLTIAPEENE</sequence>
<dbReference type="EMBL" id="BAAADV010000004">
    <property type="protein sequence ID" value="GAA0673888.1"/>
    <property type="molecule type" value="Genomic_DNA"/>
</dbReference>
<dbReference type="Gene3D" id="3.10.180.10">
    <property type="entry name" value="2,3-Dihydroxybiphenyl 1,2-Dioxygenase, domain 1"/>
    <property type="match status" value="2"/>
</dbReference>
<dbReference type="SUPFAM" id="SSF54593">
    <property type="entry name" value="Glyoxalase/Bleomycin resistance protein/Dihydroxybiphenyl dioxygenase"/>
    <property type="match status" value="2"/>
</dbReference>
<dbReference type="Pfam" id="PF00903">
    <property type="entry name" value="Glyoxalase"/>
    <property type="match status" value="2"/>
</dbReference>
<reference evidence="2 3" key="1">
    <citation type="journal article" date="2019" name="Int. J. Syst. Evol. Microbiol.">
        <title>The Global Catalogue of Microorganisms (GCM) 10K type strain sequencing project: providing services to taxonomists for standard genome sequencing and annotation.</title>
        <authorList>
            <consortium name="The Broad Institute Genomics Platform"/>
            <consortium name="The Broad Institute Genome Sequencing Center for Infectious Disease"/>
            <person name="Wu L."/>
            <person name="Ma J."/>
        </authorList>
    </citation>
    <scope>NUCLEOTIDE SEQUENCE [LARGE SCALE GENOMIC DNA]</scope>
    <source>
        <strain evidence="2 3">JCM 16328</strain>
    </source>
</reference>
<protein>
    <recommendedName>
        <fullName evidence="1">VOC domain-containing protein</fullName>
    </recommendedName>
</protein>
<dbReference type="InterPro" id="IPR050383">
    <property type="entry name" value="GlyoxalaseI/FosfomycinResist"/>
</dbReference>